<dbReference type="CDD" id="cd03809">
    <property type="entry name" value="GT4_MtfB-like"/>
    <property type="match status" value="1"/>
</dbReference>
<comment type="caution">
    <text evidence="4">The sequence shown here is derived from an EMBL/GenBank/DDBJ whole genome shotgun (WGS) entry which is preliminary data.</text>
</comment>
<evidence type="ECO:0000313" key="5">
    <source>
        <dbReference type="Proteomes" id="UP000284177"/>
    </source>
</evidence>
<dbReference type="SUPFAM" id="SSF53756">
    <property type="entry name" value="UDP-Glycosyltransferase/glycogen phosphorylase"/>
    <property type="match status" value="1"/>
</dbReference>
<dbReference type="EMBL" id="MCIB01000012">
    <property type="protein sequence ID" value="RKD32280.1"/>
    <property type="molecule type" value="Genomic_DNA"/>
</dbReference>
<dbReference type="GO" id="GO:0016757">
    <property type="term" value="F:glycosyltransferase activity"/>
    <property type="evidence" value="ECO:0007669"/>
    <property type="project" value="InterPro"/>
</dbReference>
<dbReference type="InterPro" id="IPR028098">
    <property type="entry name" value="Glyco_trans_4-like_N"/>
</dbReference>
<reference evidence="4 5" key="1">
    <citation type="submission" date="2016-08" db="EMBL/GenBank/DDBJ databases">
        <title>Novel Firmicutes and Novel Genomes.</title>
        <authorList>
            <person name="Poppleton D.I."/>
            <person name="Gribaldo S."/>
        </authorList>
    </citation>
    <scope>NUCLEOTIDE SEQUENCE [LARGE SCALE GENOMIC DNA]</scope>
    <source>
        <strain evidence="4 5">CTT3</strain>
    </source>
</reference>
<protein>
    <recommendedName>
        <fullName evidence="6">Glycosyl transferase family 1</fullName>
    </recommendedName>
</protein>
<dbReference type="FunFam" id="3.40.50.2000:FF:000119">
    <property type="entry name" value="Glycosyl transferase group 1"/>
    <property type="match status" value="1"/>
</dbReference>
<dbReference type="InterPro" id="IPR001296">
    <property type="entry name" value="Glyco_trans_1"/>
</dbReference>
<gene>
    <name evidence="4" type="ORF">BET03_02920</name>
</gene>
<evidence type="ECO:0008006" key="6">
    <source>
        <dbReference type="Google" id="ProtNLM"/>
    </source>
</evidence>
<dbReference type="AlphaFoldDB" id="A0A419T402"/>
<dbReference type="Gene3D" id="3.40.50.2000">
    <property type="entry name" value="Glycogen Phosphorylase B"/>
    <property type="match status" value="2"/>
</dbReference>
<dbReference type="RefSeq" id="WP_120168682.1">
    <property type="nucleotide sequence ID" value="NZ_MCIB01000012.1"/>
</dbReference>
<name>A0A419T402_9FIRM</name>
<sequence>MKKVLINGLLIDNKSTGIGNYGYNLVSKIGKINTDYNISALIQKDIDIKNIEVVNKKYNSSLKRILSEQLVLPKTYKDYELIHFIDYSSPILEINKPFIITIHDLSFYKYPHAFTYGSRKIKEIIAPISVKRASRIIVDSNNTKKDLVEVFDIDESKVRIVYPGRPDYEKIKDKFKIQKVKEKYNIEGDYILYLGTLEPRKNIIRLVEVYNKLVKEGITEKLVIAGKKGWLYKDIFNKVKQLALDERVIFTDYVEEKDKPLLYSGAKVFVYVSLYEGFGLPPLEAMTCSIPVVVSKKSSLPEVVGDSGIYVNSEDIDSIAKGIYSIIKNKDLREKLGFQGKERSKKFNWENTAKQVLSIYDELMG</sequence>
<evidence type="ECO:0000259" key="2">
    <source>
        <dbReference type="Pfam" id="PF00534"/>
    </source>
</evidence>
<organism evidence="4 5">
    <name type="scientific">Thermohalobacter berrensis</name>
    <dbReference type="NCBI Taxonomy" id="99594"/>
    <lineage>
        <taxon>Bacteria</taxon>
        <taxon>Bacillati</taxon>
        <taxon>Bacillota</taxon>
        <taxon>Tissierellia</taxon>
        <taxon>Tissierellales</taxon>
        <taxon>Thermohalobacteraceae</taxon>
        <taxon>Thermohalobacter</taxon>
    </lineage>
</organism>
<dbReference type="PANTHER" id="PTHR46401:SF2">
    <property type="entry name" value="GLYCOSYLTRANSFERASE WBBK-RELATED"/>
    <property type="match status" value="1"/>
</dbReference>
<dbReference type="Proteomes" id="UP000284177">
    <property type="component" value="Unassembled WGS sequence"/>
</dbReference>
<dbReference type="Pfam" id="PF13439">
    <property type="entry name" value="Glyco_transf_4"/>
    <property type="match status" value="1"/>
</dbReference>
<evidence type="ECO:0000313" key="4">
    <source>
        <dbReference type="EMBL" id="RKD32280.1"/>
    </source>
</evidence>
<keyword evidence="1" id="KW-0808">Transferase</keyword>
<dbReference type="GO" id="GO:0009103">
    <property type="term" value="P:lipopolysaccharide biosynthetic process"/>
    <property type="evidence" value="ECO:0007669"/>
    <property type="project" value="TreeGrafter"/>
</dbReference>
<dbReference type="PANTHER" id="PTHR46401">
    <property type="entry name" value="GLYCOSYLTRANSFERASE WBBK-RELATED"/>
    <property type="match status" value="1"/>
</dbReference>
<evidence type="ECO:0000256" key="1">
    <source>
        <dbReference type="ARBA" id="ARBA00022679"/>
    </source>
</evidence>
<feature type="domain" description="Glycosyl transferase family 1" evidence="2">
    <location>
        <begin position="181"/>
        <end position="342"/>
    </location>
</feature>
<accession>A0A419T402</accession>
<dbReference type="Pfam" id="PF00534">
    <property type="entry name" value="Glycos_transf_1"/>
    <property type="match status" value="1"/>
</dbReference>
<proteinExistence type="predicted"/>
<keyword evidence="5" id="KW-1185">Reference proteome</keyword>
<feature type="domain" description="Glycosyltransferase subfamily 4-like N-terminal" evidence="3">
    <location>
        <begin position="61"/>
        <end position="164"/>
    </location>
</feature>
<evidence type="ECO:0000259" key="3">
    <source>
        <dbReference type="Pfam" id="PF13439"/>
    </source>
</evidence>
<dbReference type="OrthoDB" id="9797829at2"/>